<feature type="transmembrane region" description="Helical" evidence="1">
    <location>
        <begin position="18"/>
        <end position="41"/>
    </location>
</feature>
<dbReference type="EMBL" id="FNQM01000006">
    <property type="protein sequence ID" value="SEA52283.1"/>
    <property type="molecule type" value="Genomic_DNA"/>
</dbReference>
<evidence type="ECO:0000313" key="2">
    <source>
        <dbReference type="EMBL" id="SEA52283.1"/>
    </source>
</evidence>
<accession>A0A1H4BW31</accession>
<feature type="transmembrane region" description="Helical" evidence="1">
    <location>
        <begin position="84"/>
        <end position="115"/>
    </location>
</feature>
<dbReference type="Proteomes" id="UP000198703">
    <property type="component" value="Unassembled WGS sequence"/>
</dbReference>
<dbReference type="Pfam" id="PF05437">
    <property type="entry name" value="AzlD"/>
    <property type="match status" value="1"/>
</dbReference>
<dbReference type="AlphaFoldDB" id="A0A1H4BW31"/>
<keyword evidence="1" id="KW-0472">Membrane</keyword>
<protein>
    <submittedName>
        <fullName evidence="2">Branched-chain amino acid transport protein</fullName>
    </submittedName>
</protein>
<dbReference type="InterPro" id="IPR008407">
    <property type="entry name" value="Brnchd-chn_aa_trnsp_AzlD"/>
</dbReference>
<feature type="transmembrane region" description="Helical" evidence="1">
    <location>
        <begin position="53"/>
        <end position="72"/>
    </location>
</feature>
<keyword evidence="1" id="KW-1133">Transmembrane helix</keyword>
<proteinExistence type="predicted"/>
<dbReference type="STRING" id="89524.SAMN05444370_10670"/>
<reference evidence="2 3" key="1">
    <citation type="submission" date="2016-10" db="EMBL/GenBank/DDBJ databases">
        <authorList>
            <person name="de Groot N.N."/>
        </authorList>
    </citation>
    <scope>NUCLEOTIDE SEQUENCE [LARGE SCALE GENOMIC DNA]</scope>
    <source>
        <strain evidence="2 3">DSM 15345</strain>
    </source>
</reference>
<evidence type="ECO:0000313" key="3">
    <source>
        <dbReference type="Proteomes" id="UP000198703"/>
    </source>
</evidence>
<dbReference type="RefSeq" id="WP_245731022.1">
    <property type="nucleotide sequence ID" value="NZ_FNQM01000006.1"/>
</dbReference>
<evidence type="ECO:0000256" key="1">
    <source>
        <dbReference type="SAM" id="Phobius"/>
    </source>
</evidence>
<organism evidence="2 3">
    <name type="scientific">Rubrimonas cliftonensis</name>
    <dbReference type="NCBI Taxonomy" id="89524"/>
    <lineage>
        <taxon>Bacteria</taxon>
        <taxon>Pseudomonadati</taxon>
        <taxon>Pseudomonadota</taxon>
        <taxon>Alphaproteobacteria</taxon>
        <taxon>Rhodobacterales</taxon>
        <taxon>Paracoccaceae</taxon>
        <taxon>Rubrimonas</taxon>
    </lineage>
</organism>
<name>A0A1H4BW31_9RHOB</name>
<keyword evidence="3" id="KW-1185">Reference proteome</keyword>
<keyword evidence="1" id="KW-0812">Transmembrane</keyword>
<sequence>MSGAEAGAEAAQGMDGGYVWTVILGLGLVTYLIRFSGLGLLGAGAPPPWLARALAYVPTAVLPAIIAPLVAFDRATGGVAAPHAFIAAGLALAVGAWLRSLLPAILAGMAAFHLLRFAGL</sequence>
<gene>
    <name evidence="2" type="ORF">SAMN05444370_10670</name>
</gene>